<sequence length="303" mass="33407">MEIYQLRTFVTVAQQGHLTQAAELLHLSQPAVTAQIKALEEEFGVSLFERYSGGVQLTEAGKLILPEAEQILGQARSLLYRAKALQNQPKGKVRIGTIGVPARLKLGPWLSLLRQNYPLLTVQTTHGISVSILNDVRKKILDGGFYLGRNPYQNVSTVPLREIGFCVALPPAMAADLINADWKTLGAAPWLGLSQYTSLADISQELWRSQNIAPKLVGEFDEEATLLELIKSGMGIAILAERTAHRYAADGSIVLWRNGEVAISALLQFIYSSDREHDPMLAMLTKTLCEIWDLDAELMAQAN</sequence>
<dbReference type="EMBL" id="WOFE01000011">
    <property type="protein sequence ID" value="MBM5572837.1"/>
    <property type="molecule type" value="Genomic_DNA"/>
</dbReference>
<dbReference type="PANTHER" id="PTHR30126">
    <property type="entry name" value="HTH-TYPE TRANSCRIPTIONAL REGULATOR"/>
    <property type="match status" value="1"/>
</dbReference>
<evidence type="ECO:0000313" key="6">
    <source>
        <dbReference type="EMBL" id="MBM5572837.1"/>
    </source>
</evidence>
<dbReference type="Gene3D" id="1.10.10.10">
    <property type="entry name" value="Winged helix-like DNA-binding domain superfamily/Winged helix DNA-binding domain"/>
    <property type="match status" value="1"/>
</dbReference>
<dbReference type="Proteomes" id="UP001195660">
    <property type="component" value="Unassembled WGS sequence"/>
</dbReference>
<dbReference type="SUPFAM" id="SSF53850">
    <property type="entry name" value="Periplasmic binding protein-like II"/>
    <property type="match status" value="1"/>
</dbReference>
<dbReference type="PRINTS" id="PR00039">
    <property type="entry name" value="HTHLYSR"/>
</dbReference>
<name>A0ABS2CFC6_9NEIS</name>
<evidence type="ECO:0000256" key="1">
    <source>
        <dbReference type="ARBA" id="ARBA00009437"/>
    </source>
</evidence>
<feature type="domain" description="HTH lysR-type" evidence="5">
    <location>
        <begin position="1"/>
        <end position="58"/>
    </location>
</feature>
<evidence type="ECO:0000256" key="2">
    <source>
        <dbReference type="ARBA" id="ARBA00023015"/>
    </source>
</evidence>
<proteinExistence type="inferred from homology"/>
<dbReference type="CDD" id="cd05466">
    <property type="entry name" value="PBP2_LTTR_substrate"/>
    <property type="match status" value="1"/>
</dbReference>
<evidence type="ECO:0000313" key="7">
    <source>
        <dbReference type="Proteomes" id="UP001195660"/>
    </source>
</evidence>
<evidence type="ECO:0000256" key="4">
    <source>
        <dbReference type="ARBA" id="ARBA00023163"/>
    </source>
</evidence>
<keyword evidence="7" id="KW-1185">Reference proteome</keyword>
<dbReference type="PANTHER" id="PTHR30126:SF40">
    <property type="entry name" value="HTH-TYPE TRANSCRIPTIONAL REGULATOR GLTR"/>
    <property type="match status" value="1"/>
</dbReference>
<evidence type="ECO:0000259" key="5">
    <source>
        <dbReference type="PROSITE" id="PS50931"/>
    </source>
</evidence>
<dbReference type="InterPro" id="IPR036390">
    <property type="entry name" value="WH_DNA-bd_sf"/>
</dbReference>
<keyword evidence="3" id="KW-0238">DNA-binding</keyword>
<comment type="similarity">
    <text evidence="1">Belongs to the LysR transcriptional regulatory family.</text>
</comment>
<reference evidence="6 7" key="1">
    <citation type="submission" date="2019-11" db="EMBL/GenBank/DDBJ databases">
        <title>Novel Deefgea species.</title>
        <authorList>
            <person name="Han J.-H."/>
        </authorList>
    </citation>
    <scope>NUCLEOTIDE SEQUENCE [LARGE SCALE GENOMIC DNA]</scope>
    <source>
        <strain evidence="6 7">LMG 24817</strain>
    </source>
</reference>
<protein>
    <submittedName>
        <fullName evidence="6">LysR family transcriptional regulator</fullName>
    </submittedName>
</protein>
<organism evidence="6 7">
    <name type="scientific">Deefgea chitinilytica</name>
    <dbReference type="NCBI Taxonomy" id="570276"/>
    <lineage>
        <taxon>Bacteria</taxon>
        <taxon>Pseudomonadati</taxon>
        <taxon>Pseudomonadota</taxon>
        <taxon>Betaproteobacteria</taxon>
        <taxon>Neisseriales</taxon>
        <taxon>Chitinibacteraceae</taxon>
        <taxon>Deefgea</taxon>
    </lineage>
</organism>
<dbReference type="PROSITE" id="PS50931">
    <property type="entry name" value="HTH_LYSR"/>
    <property type="match status" value="1"/>
</dbReference>
<gene>
    <name evidence="6" type="ORF">GM173_14795</name>
</gene>
<evidence type="ECO:0000256" key="3">
    <source>
        <dbReference type="ARBA" id="ARBA00023125"/>
    </source>
</evidence>
<dbReference type="SUPFAM" id="SSF46785">
    <property type="entry name" value="Winged helix' DNA-binding domain"/>
    <property type="match status" value="1"/>
</dbReference>
<dbReference type="Gene3D" id="3.40.190.10">
    <property type="entry name" value="Periplasmic binding protein-like II"/>
    <property type="match status" value="2"/>
</dbReference>
<accession>A0ABS2CFC6</accession>
<dbReference type="Pfam" id="PF03466">
    <property type="entry name" value="LysR_substrate"/>
    <property type="match status" value="1"/>
</dbReference>
<dbReference type="InterPro" id="IPR036388">
    <property type="entry name" value="WH-like_DNA-bd_sf"/>
</dbReference>
<keyword evidence="2" id="KW-0805">Transcription regulation</keyword>
<comment type="caution">
    <text evidence="6">The sequence shown here is derived from an EMBL/GenBank/DDBJ whole genome shotgun (WGS) entry which is preliminary data.</text>
</comment>
<dbReference type="RefSeq" id="WP_203572163.1">
    <property type="nucleotide sequence ID" value="NZ_WOFE01000011.1"/>
</dbReference>
<dbReference type="Pfam" id="PF00126">
    <property type="entry name" value="HTH_1"/>
    <property type="match status" value="1"/>
</dbReference>
<dbReference type="InterPro" id="IPR000847">
    <property type="entry name" value="LysR_HTH_N"/>
</dbReference>
<dbReference type="InterPro" id="IPR005119">
    <property type="entry name" value="LysR_subst-bd"/>
</dbReference>
<keyword evidence="4" id="KW-0804">Transcription</keyword>